<dbReference type="SUPFAM" id="SSF47473">
    <property type="entry name" value="EF-hand"/>
    <property type="match status" value="1"/>
</dbReference>
<protein>
    <recommendedName>
        <fullName evidence="6">EF-hand domain-containing protein</fullName>
    </recommendedName>
</protein>
<evidence type="ECO:0008006" key="6">
    <source>
        <dbReference type="Google" id="ProtNLM"/>
    </source>
</evidence>
<dbReference type="PANTHER" id="PTHR34524">
    <property type="entry name" value="CALCYPHOSIN"/>
    <property type="match status" value="1"/>
</dbReference>
<reference evidence="4 5" key="1">
    <citation type="submission" date="2024-08" db="EMBL/GenBank/DDBJ databases">
        <authorList>
            <person name="Paterson S."/>
        </authorList>
    </citation>
    <scope>NUCLEOTIDE SEQUENCE [LARGE SCALE GENOMIC DNA]</scope>
</reference>
<organism evidence="4 5">
    <name type="scientific">Fasciola hepatica</name>
    <name type="common">Liver fluke</name>
    <dbReference type="NCBI Taxonomy" id="6192"/>
    <lineage>
        <taxon>Eukaryota</taxon>
        <taxon>Metazoa</taxon>
        <taxon>Spiralia</taxon>
        <taxon>Lophotrochozoa</taxon>
        <taxon>Platyhelminthes</taxon>
        <taxon>Trematoda</taxon>
        <taxon>Digenea</taxon>
        <taxon>Plagiorchiida</taxon>
        <taxon>Echinostomata</taxon>
        <taxon>Echinostomatoidea</taxon>
        <taxon>Fasciolidae</taxon>
        <taxon>Fasciola</taxon>
    </lineage>
</organism>
<sequence>VHDLKGVYNCKHHPKFINGEKTEDELFYEFLKTFQPENDYDDKVTLDEFLNYYSGVSASIDNDAYFDLMMRNAFKL</sequence>
<dbReference type="InterPro" id="IPR051581">
    <property type="entry name" value="Ca-bind"/>
</dbReference>
<proteinExistence type="predicted"/>
<dbReference type="Proteomes" id="UP001189180">
    <property type="component" value="Unassembled WGS sequence"/>
</dbReference>
<evidence type="ECO:0000256" key="2">
    <source>
        <dbReference type="ARBA" id="ARBA00022737"/>
    </source>
</evidence>
<comment type="caution">
    <text evidence="4">The sequence shown here is derived from an EMBL/GenBank/DDBJ whole genome shotgun (WGS) entry which is preliminary data.</text>
</comment>
<keyword evidence="1" id="KW-0479">Metal-binding</keyword>
<keyword evidence="5" id="KW-1185">Reference proteome</keyword>
<keyword evidence="3" id="KW-0106">Calcium</keyword>
<accession>A0ABC9HHC7</accession>
<dbReference type="PANTHER" id="PTHR34524:SF6">
    <property type="entry name" value="CALCYPHOSINE LIKE"/>
    <property type="match status" value="1"/>
</dbReference>
<dbReference type="GO" id="GO:0046872">
    <property type="term" value="F:metal ion binding"/>
    <property type="evidence" value="ECO:0007669"/>
    <property type="project" value="UniProtKB-KW"/>
</dbReference>
<dbReference type="EMBL" id="CANUEZ050000361">
    <property type="protein sequence ID" value="CAM0512845.1"/>
    <property type="molecule type" value="Genomic_DNA"/>
</dbReference>
<dbReference type="Gene3D" id="1.10.238.10">
    <property type="entry name" value="EF-hand"/>
    <property type="match status" value="1"/>
</dbReference>
<dbReference type="InterPro" id="IPR011992">
    <property type="entry name" value="EF-hand-dom_pair"/>
</dbReference>
<evidence type="ECO:0000313" key="4">
    <source>
        <dbReference type="EMBL" id="CAM0512845.1"/>
    </source>
</evidence>
<evidence type="ECO:0000256" key="1">
    <source>
        <dbReference type="ARBA" id="ARBA00022723"/>
    </source>
</evidence>
<evidence type="ECO:0000313" key="5">
    <source>
        <dbReference type="Proteomes" id="UP001189180"/>
    </source>
</evidence>
<name>A0ABC9HHC7_FASHE</name>
<dbReference type="AlphaFoldDB" id="A0ABC9HHC7"/>
<gene>
    <name evidence="4" type="ORF">FHB240107_LOCUS4566</name>
</gene>
<feature type="non-terminal residue" evidence="4">
    <location>
        <position position="1"/>
    </location>
</feature>
<evidence type="ECO:0000256" key="3">
    <source>
        <dbReference type="ARBA" id="ARBA00022837"/>
    </source>
</evidence>
<keyword evidence="2" id="KW-0677">Repeat</keyword>